<evidence type="ECO:0000256" key="1">
    <source>
        <dbReference type="SAM" id="SignalP"/>
    </source>
</evidence>
<dbReference type="AlphaFoldDB" id="A0A0C4YSX3"/>
<reference evidence="2 3" key="1">
    <citation type="journal article" date="2015" name="Genome Announc.">
        <title>Complete Genome Sequence of Cupriavidus basilensis 4G11, Isolated from the Oak Ridge Field Research Center Site.</title>
        <authorList>
            <person name="Ray J."/>
            <person name="Waters R.J."/>
            <person name="Skerker J.M."/>
            <person name="Kuehl J.V."/>
            <person name="Price M.N."/>
            <person name="Huang J."/>
            <person name="Chakraborty R."/>
            <person name="Arkin A.P."/>
            <person name="Deutschbauer A."/>
        </authorList>
    </citation>
    <scope>NUCLEOTIDE SEQUENCE [LARGE SCALE GENOMIC DNA]</scope>
    <source>
        <strain evidence="2">4G11</strain>
    </source>
</reference>
<keyword evidence="3" id="KW-1185">Reference proteome</keyword>
<proteinExistence type="predicted"/>
<feature type="signal peptide" evidence="1">
    <location>
        <begin position="1"/>
        <end position="24"/>
    </location>
</feature>
<name>A0A0C4YSX3_9BURK</name>
<dbReference type="RefSeq" id="WP_043355692.1">
    <property type="nucleotide sequence ID" value="NZ_CP010537.1"/>
</dbReference>
<accession>A0A0C4YSX3</accession>
<evidence type="ECO:0000313" key="3">
    <source>
        <dbReference type="Proteomes" id="UP000031843"/>
    </source>
</evidence>
<dbReference type="STRING" id="68895.RR42_s2169"/>
<protein>
    <submittedName>
        <fullName evidence="2">Excinuclease ATPase subunit</fullName>
    </submittedName>
</protein>
<feature type="chain" id="PRO_5002174323" evidence="1">
    <location>
        <begin position="25"/>
        <end position="150"/>
    </location>
</feature>
<evidence type="ECO:0000313" key="2">
    <source>
        <dbReference type="EMBL" id="AJG23751.1"/>
    </source>
</evidence>
<keyword evidence="1" id="KW-0732">Signal</keyword>
<dbReference type="EMBL" id="CP010537">
    <property type="protein sequence ID" value="AJG23751.1"/>
    <property type="molecule type" value="Genomic_DNA"/>
</dbReference>
<dbReference type="KEGG" id="cbw:RR42_s2169"/>
<sequence>MKHALSILAATASAAMLLSTPAAARDTKYMLPFQEVLDMSEAQEKLDGSVKFFLAGQKTPKVLETKESDVSNRKTNSFGKSDEEACRWAALSALIALQDKAKTFGANAVVDVVSYYKKDSVASPTEYECHAGAVVAGVALKGTYAKVAGK</sequence>
<gene>
    <name evidence="2" type="ORF">RR42_s2169</name>
</gene>
<dbReference type="Proteomes" id="UP000031843">
    <property type="component" value="Chromosome secondary"/>
</dbReference>
<dbReference type="OrthoDB" id="8161726at2"/>
<organism evidence="2 3">
    <name type="scientific">Cupriavidus basilensis</name>
    <dbReference type="NCBI Taxonomy" id="68895"/>
    <lineage>
        <taxon>Bacteria</taxon>
        <taxon>Pseudomonadati</taxon>
        <taxon>Pseudomonadota</taxon>
        <taxon>Betaproteobacteria</taxon>
        <taxon>Burkholderiales</taxon>
        <taxon>Burkholderiaceae</taxon>
        <taxon>Cupriavidus</taxon>
    </lineage>
</organism>